<protein>
    <submittedName>
        <fullName evidence="1">Uncharacterized protein</fullName>
    </submittedName>
</protein>
<name>K4JWB4_9CAUD</name>
<dbReference type="KEGG" id="vg:13995251"/>
<sequence>MSDHWPETRDELIERFCAPDHNGRIAIEDRELFTRFVDKALSMPDQRYTYAFSDDPSKQPPVTPSALCNAIYDGGYFLNDSTGWIDRDGKFYGCAYARHERLLEWMDMNSIEQEQEGWIKLSRYTAHATFAPNDAQCATLMRINDEVQEKHAFSLNFAHLHNLPQLPRKRRA</sequence>
<dbReference type="Proteomes" id="UP000000463">
    <property type="component" value="Segment"/>
</dbReference>
<accession>K4JWB4</accession>
<evidence type="ECO:0000313" key="1">
    <source>
        <dbReference type="EMBL" id="AFU88193.1"/>
    </source>
</evidence>
<dbReference type="EMBL" id="JX100810">
    <property type="protein sequence ID" value="AFU88193.1"/>
    <property type="molecule type" value="Genomic_DNA"/>
</dbReference>
<proteinExistence type="predicted"/>
<gene>
    <name evidence="1" type="ORF">CcrColossus_gp323</name>
</gene>
<dbReference type="OrthoDB" id="39591at10239"/>
<dbReference type="GeneID" id="13995251"/>
<dbReference type="RefSeq" id="YP_006988557.1">
    <property type="nucleotide sequence ID" value="NC_019406.1"/>
</dbReference>
<reference evidence="1 2" key="1">
    <citation type="journal article" date="2012" name="BMC Genomics">
        <title>The Caulobacter crescentus phage phiCbK: genomics of a canonical phage.</title>
        <authorList>
            <person name="Gill J.J."/>
            <person name="Berry J.D."/>
            <person name="Russell W.K."/>
            <person name="Lessor L."/>
            <person name="Escobar Garcia D.A."/>
            <person name="Hernandez D."/>
            <person name="Kane A."/>
            <person name="Keene J."/>
            <person name="Maddox M."/>
            <person name="Martin R."/>
            <person name="Mohan S."/>
            <person name="Thorn A.M."/>
            <person name="Russell D.H."/>
            <person name="Young R."/>
        </authorList>
    </citation>
    <scope>NUCLEOTIDE SEQUENCE [LARGE SCALE GENOMIC DNA]</scope>
</reference>
<evidence type="ECO:0000313" key="2">
    <source>
        <dbReference type="Proteomes" id="UP000000463"/>
    </source>
</evidence>
<organism evidence="1 2">
    <name type="scientific">Caulobacter phage CcrColossus</name>
    <dbReference type="NCBI Taxonomy" id="1211640"/>
    <lineage>
        <taxon>Viruses</taxon>
        <taxon>Duplodnaviria</taxon>
        <taxon>Heunggongvirae</taxon>
        <taxon>Uroviricota</taxon>
        <taxon>Caudoviricetes</taxon>
        <taxon>Jeanschmidtviridae</taxon>
        <taxon>Colossusvirus</taxon>
        <taxon>Colossusvirus colossus</taxon>
    </lineage>
</organism>
<keyword evidence="2" id="KW-1185">Reference proteome</keyword>